<sequence length="336" mass="38216">MILGIDIGGANTKITELKEMSYKIHHIYFPMWKNNKKLTELLKKYNSEDIKKIGVVMTAELVDAYKSKREGVEDILNSLREAFPNKEIYVFDVDGNFLSVEMAKKEYMKVSASNWTATAYFVMKNISNNAILVDMGSTTTDIIPIKNGKIMAYKTDLERLMNNQLVYIGALRTPLSFLGNTVEYKNCTTNISSEYFSITGDINVILDKITGEQYICDTPDGGPRDKKNCMIRVARILCSDLEQISEEEIINISSQFYEKLLDIIGYNLNRVSKKYDLSNIVITGLGEDILRDAINNCKNEHHNTPYNIISIEEMYGREVSLSIPSFAVAKLLRENK</sequence>
<dbReference type="InterPro" id="IPR002756">
    <property type="entry name" value="MfnF"/>
</dbReference>
<organism evidence="2 3">
    <name type="scientific">Methanothermococcus okinawensis</name>
    <dbReference type="NCBI Taxonomy" id="155863"/>
    <lineage>
        <taxon>Archaea</taxon>
        <taxon>Methanobacteriati</taxon>
        <taxon>Methanobacteriota</taxon>
        <taxon>Methanomada group</taxon>
        <taxon>Methanococci</taxon>
        <taxon>Methanococcales</taxon>
        <taxon>Methanococcaceae</taxon>
        <taxon>Methanothermococcus</taxon>
    </lineage>
</organism>
<protein>
    <recommendedName>
        <fullName evidence="1">Hydantoinase A/oxoprolinase domain-containing protein</fullName>
    </recommendedName>
</protein>
<dbReference type="SUPFAM" id="SSF53067">
    <property type="entry name" value="Actin-like ATPase domain"/>
    <property type="match status" value="1"/>
</dbReference>
<evidence type="ECO:0000313" key="3">
    <source>
        <dbReference type="Proteomes" id="UP000605144"/>
    </source>
</evidence>
<gene>
    <name evidence="2" type="ORF">EYG76_01555</name>
</gene>
<accession>A0A833DRR9</accession>
<evidence type="ECO:0000259" key="1">
    <source>
        <dbReference type="Pfam" id="PF01968"/>
    </source>
</evidence>
<feature type="domain" description="Hydantoinase A/oxoprolinase" evidence="1">
    <location>
        <begin position="54"/>
        <end position="333"/>
    </location>
</feature>
<dbReference type="InterPro" id="IPR043129">
    <property type="entry name" value="ATPase_NBD"/>
</dbReference>
<proteinExistence type="predicted"/>
<dbReference type="EMBL" id="DQSV01000033">
    <property type="protein sequence ID" value="HIP16977.1"/>
    <property type="molecule type" value="Genomic_DNA"/>
</dbReference>
<dbReference type="Gene3D" id="3.30.420.190">
    <property type="entry name" value="conserved archaeal protein q6m145"/>
    <property type="match status" value="1"/>
</dbReference>
<dbReference type="InterPro" id="IPR002821">
    <property type="entry name" value="Hydantoinase_A"/>
</dbReference>
<dbReference type="Pfam" id="PF01968">
    <property type="entry name" value="Hydantoinase_A"/>
    <property type="match status" value="1"/>
</dbReference>
<dbReference type="NCBIfam" id="NF040623">
    <property type="entry name" value="MfnF"/>
    <property type="match status" value="1"/>
</dbReference>
<name>A0A833DRR9_9EURY</name>
<dbReference type="Gene3D" id="3.30.420.40">
    <property type="match status" value="1"/>
</dbReference>
<evidence type="ECO:0000313" key="2">
    <source>
        <dbReference type="EMBL" id="HIP16977.1"/>
    </source>
</evidence>
<dbReference type="GO" id="GO:0016787">
    <property type="term" value="F:hydrolase activity"/>
    <property type="evidence" value="ECO:0007669"/>
    <property type="project" value="InterPro"/>
</dbReference>
<dbReference type="AlphaFoldDB" id="A0A833DRR9"/>
<dbReference type="Proteomes" id="UP000605144">
    <property type="component" value="Unassembled WGS sequence"/>
</dbReference>
<reference evidence="2" key="1">
    <citation type="journal article" date="2020" name="ISME J.">
        <title>Gammaproteobacteria mediating utilization of methyl-, sulfur- and petroleum organic compounds in deep ocean hydrothermal plumes.</title>
        <authorList>
            <person name="Zhou Z."/>
            <person name="Liu Y."/>
            <person name="Pan J."/>
            <person name="Cron B.R."/>
            <person name="Toner B.M."/>
            <person name="Anantharaman K."/>
            <person name="Breier J.A."/>
            <person name="Dick G.J."/>
            <person name="Li M."/>
        </authorList>
    </citation>
    <scope>NUCLEOTIDE SEQUENCE</scope>
    <source>
        <strain evidence="2">SZUA-1385</strain>
    </source>
</reference>
<dbReference type="NCBIfam" id="TIGR03123">
    <property type="entry name" value="one_C_unchar_1"/>
    <property type="match status" value="1"/>
</dbReference>
<dbReference type="InterPro" id="IPR053660">
    <property type="entry name" value="MfnF_synthase"/>
</dbReference>
<comment type="caution">
    <text evidence="2">The sequence shown here is derived from an EMBL/GenBank/DDBJ whole genome shotgun (WGS) entry which is preliminary data.</text>
</comment>